<organism evidence="2 3">
    <name type="scientific">Plantimonas leprariae</name>
    <dbReference type="NCBI Taxonomy" id="2615207"/>
    <lineage>
        <taxon>Bacteria</taxon>
        <taxon>Pseudomonadati</taxon>
        <taxon>Pseudomonadota</taxon>
        <taxon>Alphaproteobacteria</taxon>
        <taxon>Hyphomicrobiales</taxon>
        <taxon>Aurantimonadaceae</taxon>
        <taxon>Plantimonas</taxon>
    </lineage>
</organism>
<dbReference type="Pfam" id="PF05988">
    <property type="entry name" value="DUF899"/>
    <property type="match status" value="1"/>
</dbReference>
<dbReference type="SUPFAM" id="SSF52833">
    <property type="entry name" value="Thioredoxin-like"/>
    <property type="match status" value="1"/>
</dbReference>
<comment type="caution">
    <text evidence="2">The sequence shown here is derived from an EMBL/GenBank/DDBJ whole genome shotgun (WGS) entry which is preliminary data.</text>
</comment>
<dbReference type="InterPro" id="IPR010296">
    <property type="entry name" value="DUF899_thioredox"/>
</dbReference>
<dbReference type="Proteomes" id="UP000432089">
    <property type="component" value="Unassembled WGS sequence"/>
</dbReference>
<name>A0A7V7U174_9HYPH</name>
<gene>
    <name evidence="2" type="ORF">F6X38_06175</name>
</gene>
<sequence>MSQDALKPAAELAAASPARFPNESADYRAARTALLAEEIELRRHIARVAKQRRALPPGGEIAADYRFEGENGPTTLSALFGDKDTLIVYSLMYGPQRQRACPMCTAQLSAWDGEARHIEKRVALAVVARSPAKRILAFGRERGWRNLKLYSDPSGDFTADYVGERDADWPAYTVFRKDGDGRIRHFYSSEGGPEVADPGQDPHNAPDMNPLWILLDTTPGGRGADWYPRLDD</sequence>
<reference evidence="2 3" key="1">
    <citation type="submission" date="2019-09" db="EMBL/GenBank/DDBJ databases">
        <title>YIM 132180 draft genome.</title>
        <authorList>
            <person name="Zhang K."/>
        </authorList>
    </citation>
    <scope>NUCLEOTIDE SEQUENCE [LARGE SCALE GENOMIC DNA]</scope>
    <source>
        <strain evidence="2 3">YIM 132180</strain>
    </source>
</reference>
<dbReference type="Gene3D" id="3.40.30.10">
    <property type="entry name" value="Glutaredoxin"/>
    <property type="match status" value="1"/>
</dbReference>
<keyword evidence="3" id="KW-1185">Reference proteome</keyword>
<accession>A0A7V7U174</accession>
<evidence type="ECO:0000313" key="2">
    <source>
        <dbReference type="EMBL" id="KAB0681467.1"/>
    </source>
</evidence>
<dbReference type="AlphaFoldDB" id="A0A7V7U174"/>
<dbReference type="EMBL" id="VZDO01000003">
    <property type="protein sequence ID" value="KAB0681467.1"/>
    <property type="molecule type" value="Genomic_DNA"/>
</dbReference>
<evidence type="ECO:0000256" key="1">
    <source>
        <dbReference type="SAM" id="MobiDB-lite"/>
    </source>
</evidence>
<evidence type="ECO:0000313" key="3">
    <source>
        <dbReference type="Proteomes" id="UP000432089"/>
    </source>
</evidence>
<dbReference type="RefSeq" id="WP_150968722.1">
    <property type="nucleotide sequence ID" value="NZ_VZDO01000003.1"/>
</dbReference>
<dbReference type="InterPro" id="IPR036249">
    <property type="entry name" value="Thioredoxin-like_sf"/>
</dbReference>
<proteinExistence type="predicted"/>
<feature type="region of interest" description="Disordered" evidence="1">
    <location>
        <begin position="189"/>
        <end position="209"/>
    </location>
</feature>
<protein>
    <submittedName>
        <fullName evidence="2">DUF899 domain-containing protein</fullName>
    </submittedName>
</protein>